<organism evidence="2">
    <name type="scientific">Haptolina brevifila</name>
    <dbReference type="NCBI Taxonomy" id="156173"/>
    <lineage>
        <taxon>Eukaryota</taxon>
        <taxon>Haptista</taxon>
        <taxon>Haptophyta</taxon>
        <taxon>Prymnesiophyceae</taxon>
        <taxon>Prymnesiales</taxon>
        <taxon>Prymnesiaceae</taxon>
        <taxon>Haptolina</taxon>
    </lineage>
</organism>
<name>A0A7S2B7X3_9EUKA</name>
<proteinExistence type="predicted"/>
<gene>
    <name evidence="2" type="ORF">CBRE1094_LOCUS223</name>
</gene>
<feature type="region of interest" description="Disordered" evidence="1">
    <location>
        <begin position="48"/>
        <end position="88"/>
    </location>
</feature>
<evidence type="ECO:0000313" key="2">
    <source>
        <dbReference type="EMBL" id="CAD9388970.1"/>
    </source>
</evidence>
<dbReference type="EMBL" id="HBGU01000410">
    <property type="protein sequence ID" value="CAD9388970.1"/>
    <property type="molecule type" value="Transcribed_RNA"/>
</dbReference>
<reference evidence="2" key="1">
    <citation type="submission" date="2021-01" db="EMBL/GenBank/DDBJ databases">
        <authorList>
            <person name="Corre E."/>
            <person name="Pelletier E."/>
            <person name="Niang G."/>
            <person name="Scheremetjew M."/>
            <person name="Finn R."/>
            <person name="Kale V."/>
            <person name="Holt S."/>
            <person name="Cochrane G."/>
            <person name="Meng A."/>
            <person name="Brown T."/>
            <person name="Cohen L."/>
        </authorList>
    </citation>
    <scope>NUCLEOTIDE SEQUENCE</scope>
    <source>
        <strain evidence="2">UTEX LB 985</strain>
    </source>
</reference>
<sequence length="177" mass="19567">MAAALEELDAFGSAPGKAALVRETSAQHFAVPSGDYFEAVRKDSSLVLAPKGGRGNSRAGVPKPSDRPSDRSWAGPSMCAKMEEDAPPHPRNAILRELMATRRYRHVRLLRFEALTQPRWDFHASVKWSAGSWKSDCTHWCYSQCMWDLHWHDLVQALRQTGLTAQPDARGGLGGAL</sequence>
<accession>A0A7S2B7X3</accession>
<dbReference type="AlphaFoldDB" id="A0A7S2B7X3"/>
<evidence type="ECO:0000256" key="1">
    <source>
        <dbReference type="SAM" id="MobiDB-lite"/>
    </source>
</evidence>
<protein>
    <submittedName>
        <fullName evidence="2">Uncharacterized protein</fullName>
    </submittedName>
</protein>